<organism evidence="1 2">
    <name type="scientific">Paenarthrobacter ilicis</name>
    <dbReference type="NCBI Taxonomy" id="43665"/>
    <lineage>
        <taxon>Bacteria</taxon>
        <taxon>Bacillati</taxon>
        <taxon>Actinomycetota</taxon>
        <taxon>Actinomycetes</taxon>
        <taxon>Micrococcales</taxon>
        <taxon>Micrococcaceae</taxon>
        <taxon>Paenarthrobacter</taxon>
    </lineage>
</organism>
<dbReference type="InterPro" id="IPR020915">
    <property type="entry name" value="UPF0311"/>
</dbReference>
<dbReference type="RefSeq" id="WP_167265588.1">
    <property type="nucleotide sequence ID" value="NZ_BAAAVO010000013.1"/>
</dbReference>
<comment type="caution">
    <text evidence="1">The sequence shown here is derived from an EMBL/GenBank/DDBJ whole genome shotgun (WGS) entry which is preliminary data.</text>
</comment>
<accession>A0ABX0TGM1</accession>
<dbReference type="PANTHER" id="PTHR37315:SF1">
    <property type="entry name" value="UPF0311 PROTEIN BLR7842"/>
    <property type="match status" value="1"/>
</dbReference>
<dbReference type="Pfam" id="PF11578">
    <property type="entry name" value="DUF3237"/>
    <property type="match status" value="1"/>
</dbReference>
<sequence>MTTSSIQATKAPHTSAPSLRYTFTIKADVAPPVLLTDRDSEQLEFIPITGGYVAGEISGTVSSGGGDWCLTRADAAYQVEARYGFVTDSGDYVDVLNTGILRHLEGESGEATEMGYFATTPIFRTMAPELQWITRSMFVGKATVFADNTTIDFYEVLPTRP</sequence>
<evidence type="ECO:0000313" key="2">
    <source>
        <dbReference type="Proteomes" id="UP000802392"/>
    </source>
</evidence>
<dbReference type="Proteomes" id="UP000802392">
    <property type="component" value="Unassembled WGS sequence"/>
</dbReference>
<reference evidence="1 2" key="1">
    <citation type="submission" date="2020-03" db="EMBL/GenBank/DDBJ databases">
        <title>Genomic Encyclopedia of Type Strains, Phase III (KMG-III): the genomes of soil and plant-associated and newly described type strains.</title>
        <authorList>
            <person name="Whitman W."/>
        </authorList>
    </citation>
    <scope>NUCLEOTIDE SEQUENCE [LARGE SCALE GENOMIC DNA]</scope>
    <source>
        <strain evidence="1 2">CECT 4207</strain>
    </source>
</reference>
<keyword evidence="2" id="KW-1185">Reference proteome</keyword>
<protein>
    <submittedName>
        <fullName evidence="1">Uncharacterized protein</fullName>
    </submittedName>
</protein>
<gene>
    <name evidence="1" type="ORF">FHR86_001975</name>
</gene>
<dbReference type="EMBL" id="JAAOZD010000003">
    <property type="protein sequence ID" value="NIJ01654.1"/>
    <property type="molecule type" value="Genomic_DNA"/>
</dbReference>
<evidence type="ECO:0000313" key="1">
    <source>
        <dbReference type="EMBL" id="NIJ01654.1"/>
    </source>
</evidence>
<name>A0ABX0TGM1_9MICC</name>
<proteinExistence type="predicted"/>
<dbReference type="PANTHER" id="PTHR37315">
    <property type="entry name" value="UPF0311 PROTEIN BLR7842"/>
    <property type="match status" value="1"/>
</dbReference>
<dbReference type="Gene3D" id="2.40.160.20">
    <property type="match status" value="1"/>
</dbReference>